<evidence type="ECO:0000256" key="3">
    <source>
        <dbReference type="ARBA" id="ARBA00022679"/>
    </source>
</evidence>
<feature type="domain" description="Cytidyltransferase-like" evidence="13">
    <location>
        <begin position="375"/>
        <end position="498"/>
    </location>
</feature>
<feature type="domain" description="Carbohydrate kinase PfkB" evidence="12">
    <location>
        <begin position="36"/>
        <end position="330"/>
    </location>
</feature>
<dbReference type="SUPFAM" id="SSF52374">
    <property type="entry name" value="Nucleotidylyl transferase"/>
    <property type="match status" value="1"/>
</dbReference>
<dbReference type="NCBIfam" id="TIGR02199">
    <property type="entry name" value="rfaE_dom_II"/>
    <property type="match status" value="1"/>
</dbReference>
<evidence type="ECO:0000259" key="13">
    <source>
        <dbReference type="Pfam" id="PF01467"/>
    </source>
</evidence>
<dbReference type="GO" id="GO:0097171">
    <property type="term" value="P:ADP-L-glycero-beta-D-manno-heptose biosynthetic process"/>
    <property type="evidence" value="ECO:0007669"/>
    <property type="project" value="UniProtKB-UniPathway"/>
</dbReference>
<keyword evidence="5 11" id="KW-0547">Nucleotide-binding</keyword>
<evidence type="ECO:0000256" key="6">
    <source>
        <dbReference type="ARBA" id="ARBA00022777"/>
    </source>
</evidence>
<dbReference type="Proteomes" id="UP000538666">
    <property type="component" value="Unassembled WGS sequence"/>
</dbReference>
<dbReference type="NCBIfam" id="TIGR00125">
    <property type="entry name" value="cyt_tran_rel"/>
    <property type="match status" value="1"/>
</dbReference>
<dbReference type="GO" id="GO:0033785">
    <property type="term" value="F:heptose 7-phosphate kinase activity"/>
    <property type="evidence" value="ECO:0007669"/>
    <property type="project" value="UniProtKB-UniRule"/>
</dbReference>
<comment type="function">
    <text evidence="2 11">Catalyzes the ADP transfer from ATP to D-glycero-beta-D-manno-heptose 1-phosphate, yielding ADP-D-glycero-beta-D-manno-heptose.</text>
</comment>
<dbReference type="Gene3D" id="3.40.1190.20">
    <property type="match status" value="1"/>
</dbReference>
<dbReference type="InterPro" id="IPR004821">
    <property type="entry name" value="Cyt_trans-like"/>
</dbReference>
<dbReference type="GO" id="GO:0005829">
    <property type="term" value="C:cytosol"/>
    <property type="evidence" value="ECO:0007669"/>
    <property type="project" value="TreeGrafter"/>
</dbReference>
<dbReference type="CDD" id="cd01172">
    <property type="entry name" value="RfaE_like"/>
    <property type="match status" value="1"/>
</dbReference>
<evidence type="ECO:0000256" key="4">
    <source>
        <dbReference type="ARBA" id="ARBA00022695"/>
    </source>
</evidence>
<evidence type="ECO:0000313" key="14">
    <source>
        <dbReference type="EMBL" id="MBB6145681.1"/>
    </source>
</evidence>
<evidence type="ECO:0000256" key="1">
    <source>
        <dbReference type="ARBA" id="ARBA00002319"/>
    </source>
</evidence>
<evidence type="ECO:0000256" key="10">
    <source>
        <dbReference type="ARBA" id="ARBA00047428"/>
    </source>
</evidence>
<dbReference type="EMBL" id="JACHEK010000007">
    <property type="protein sequence ID" value="MBB6145681.1"/>
    <property type="molecule type" value="Genomic_DNA"/>
</dbReference>
<feature type="region of interest" description="Cytidylyltransferase" evidence="11">
    <location>
        <begin position="375"/>
        <end position="508"/>
    </location>
</feature>
<keyword evidence="8 11" id="KW-0511">Multifunctional enzyme</keyword>
<comment type="similarity">
    <text evidence="11">In the N-terminal section; belongs to the carbohydrate kinase PfkB family.</text>
</comment>
<dbReference type="SUPFAM" id="SSF53613">
    <property type="entry name" value="Ribokinase-like"/>
    <property type="match status" value="1"/>
</dbReference>
<comment type="subunit">
    <text evidence="11">Homodimer.</text>
</comment>
<proteinExistence type="inferred from homology"/>
<evidence type="ECO:0000256" key="2">
    <source>
        <dbReference type="ARBA" id="ARBA00003753"/>
    </source>
</evidence>
<dbReference type="RefSeq" id="WP_311732239.1">
    <property type="nucleotide sequence ID" value="NZ_JACHEK010000007.1"/>
</dbReference>
<organism evidence="14 15">
    <name type="scientific">Silvibacterium bohemicum</name>
    <dbReference type="NCBI Taxonomy" id="1577686"/>
    <lineage>
        <taxon>Bacteria</taxon>
        <taxon>Pseudomonadati</taxon>
        <taxon>Acidobacteriota</taxon>
        <taxon>Terriglobia</taxon>
        <taxon>Terriglobales</taxon>
        <taxon>Acidobacteriaceae</taxon>
        <taxon>Silvibacterium</taxon>
    </lineage>
</organism>
<reference evidence="14 15" key="1">
    <citation type="submission" date="2020-08" db="EMBL/GenBank/DDBJ databases">
        <title>Genomic Encyclopedia of Type Strains, Phase IV (KMG-IV): sequencing the most valuable type-strain genomes for metagenomic binning, comparative biology and taxonomic classification.</title>
        <authorList>
            <person name="Goeker M."/>
        </authorList>
    </citation>
    <scope>NUCLEOTIDE SEQUENCE [LARGE SCALE GENOMIC DNA]</scope>
    <source>
        <strain evidence="14 15">DSM 103733</strain>
    </source>
</reference>
<keyword evidence="4 11" id="KW-0548">Nucleotidyltransferase</keyword>
<evidence type="ECO:0000256" key="7">
    <source>
        <dbReference type="ARBA" id="ARBA00022840"/>
    </source>
</evidence>
<keyword evidence="3 11" id="KW-0808">Transferase</keyword>
<dbReference type="UniPathway" id="UPA00356">
    <property type="reaction ID" value="UER00437"/>
</dbReference>
<dbReference type="GO" id="GO:0016773">
    <property type="term" value="F:phosphotransferase activity, alcohol group as acceptor"/>
    <property type="evidence" value="ECO:0007669"/>
    <property type="project" value="InterPro"/>
</dbReference>
<dbReference type="Pfam" id="PF01467">
    <property type="entry name" value="CTP_transf_like"/>
    <property type="match status" value="1"/>
</dbReference>
<comment type="catalytic activity">
    <reaction evidence="10 11">
        <text>D-glycero-beta-D-manno-heptose 1-phosphate + ATP + H(+) = ADP-D-glycero-beta-D-manno-heptose + diphosphate</text>
        <dbReference type="Rhea" id="RHEA:27465"/>
        <dbReference type="ChEBI" id="CHEBI:15378"/>
        <dbReference type="ChEBI" id="CHEBI:30616"/>
        <dbReference type="ChEBI" id="CHEBI:33019"/>
        <dbReference type="ChEBI" id="CHEBI:59967"/>
        <dbReference type="ChEBI" id="CHEBI:61593"/>
        <dbReference type="EC" id="2.7.7.70"/>
    </reaction>
</comment>
<comment type="function">
    <text evidence="1 11">Catalyzes the phosphorylation of D-glycero-D-manno-heptose 7-phosphate at the C-1 position to selectively form D-glycero-beta-D-manno-heptose-1,7-bisphosphate.</text>
</comment>
<dbReference type="InterPro" id="IPR023030">
    <property type="entry name" value="Bifunc_HldE"/>
</dbReference>
<evidence type="ECO:0000256" key="9">
    <source>
        <dbReference type="ARBA" id="ARBA00023277"/>
    </source>
</evidence>
<gene>
    <name evidence="11" type="primary">hldE</name>
    <name evidence="14" type="ORF">HNQ77_003642</name>
</gene>
<keyword evidence="7 11" id="KW-0067">ATP-binding</keyword>
<evidence type="ECO:0000256" key="8">
    <source>
        <dbReference type="ARBA" id="ARBA00023268"/>
    </source>
</evidence>
<feature type="binding site" evidence="11">
    <location>
        <begin position="224"/>
        <end position="227"/>
    </location>
    <ligand>
        <name>ATP</name>
        <dbReference type="ChEBI" id="CHEBI:30616"/>
    </ligand>
</feature>
<name>A0A841K3E3_9BACT</name>
<protein>
    <recommendedName>
        <fullName evidence="11">Bifunctional protein HldE</fullName>
    </recommendedName>
    <domain>
        <recommendedName>
            <fullName evidence="11">D-beta-D-heptose 7-phosphate kinase</fullName>
            <ecNumber evidence="11">2.7.1.167</ecNumber>
        </recommendedName>
        <alternativeName>
            <fullName evidence="11">D-beta-D-heptose 7-phosphotransferase</fullName>
        </alternativeName>
        <alternativeName>
            <fullName evidence="11">D-glycero-beta-D-manno-heptose-7-phosphate kinase</fullName>
        </alternativeName>
    </domain>
    <domain>
        <recommendedName>
            <fullName evidence="11">D-beta-D-heptose 1-phosphate adenylyltransferase</fullName>
            <ecNumber evidence="11">2.7.7.70</ecNumber>
        </recommendedName>
        <alternativeName>
            <fullName evidence="11">D-glycero-beta-D-manno-heptose 1-phosphate adenylyltransferase</fullName>
        </alternativeName>
    </domain>
</protein>
<dbReference type="InterPro" id="IPR011914">
    <property type="entry name" value="RfaE_dom_II"/>
</dbReference>
<comment type="catalytic activity">
    <reaction evidence="11">
        <text>D-glycero-beta-D-manno-heptose 7-phosphate + ATP = D-glycero-beta-D-manno-heptose 1,7-bisphosphate + ADP + H(+)</text>
        <dbReference type="Rhea" id="RHEA:27473"/>
        <dbReference type="ChEBI" id="CHEBI:15378"/>
        <dbReference type="ChEBI" id="CHEBI:30616"/>
        <dbReference type="ChEBI" id="CHEBI:60204"/>
        <dbReference type="ChEBI" id="CHEBI:60208"/>
        <dbReference type="ChEBI" id="CHEBI:456216"/>
        <dbReference type="EC" id="2.7.1.167"/>
    </reaction>
</comment>
<keyword evidence="6 11" id="KW-0418">Kinase</keyword>
<evidence type="ECO:0000313" key="15">
    <source>
        <dbReference type="Proteomes" id="UP000538666"/>
    </source>
</evidence>
<dbReference type="NCBIfam" id="TIGR02198">
    <property type="entry name" value="rfaE_dom_I"/>
    <property type="match status" value="1"/>
</dbReference>
<dbReference type="GO" id="GO:0005524">
    <property type="term" value="F:ATP binding"/>
    <property type="evidence" value="ECO:0007669"/>
    <property type="project" value="UniProtKB-UniRule"/>
</dbReference>
<dbReference type="InterPro" id="IPR029056">
    <property type="entry name" value="Ribokinase-like"/>
</dbReference>
<accession>A0A841K3E3</accession>
<dbReference type="FunFam" id="3.40.1190.20:FF:000002">
    <property type="entry name" value="Bifunctional protein HldE"/>
    <property type="match status" value="1"/>
</dbReference>
<dbReference type="Pfam" id="PF00294">
    <property type="entry name" value="PfkB"/>
    <property type="match status" value="1"/>
</dbReference>
<dbReference type="InterPro" id="IPR011611">
    <property type="entry name" value="PfkB_dom"/>
</dbReference>
<dbReference type="InterPro" id="IPR011913">
    <property type="entry name" value="RfaE_dom_I"/>
</dbReference>
<comment type="caution">
    <text evidence="14">The sequence shown here is derived from an EMBL/GenBank/DDBJ whole genome shotgun (WGS) entry which is preliminary data.</text>
</comment>
<dbReference type="GO" id="GO:0033786">
    <property type="term" value="F:heptose-1-phosphate adenylyltransferase activity"/>
    <property type="evidence" value="ECO:0007669"/>
    <property type="project" value="UniProtKB-UniRule"/>
</dbReference>
<comment type="pathway">
    <text evidence="11">Nucleotide-sugar biosynthesis; ADP-L-glycero-beta-D-manno-heptose biosynthesis; ADP-L-glycero-beta-D-manno-heptose from D-glycero-beta-D-manno-heptose 7-phosphate: step 1/4.</text>
</comment>
<evidence type="ECO:0000256" key="11">
    <source>
        <dbReference type="HAMAP-Rule" id="MF_01603"/>
    </source>
</evidence>
<dbReference type="AlphaFoldDB" id="A0A841K3E3"/>
<keyword evidence="15" id="KW-1185">Reference proteome</keyword>
<keyword evidence="9 11" id="KW-0119">Carbohydrate metabolism</keyword>
<feature type="region of interest" description="Ribokinase" evidence="11">
    <location>
        <begin position="1"/>
        <end position="347"/>
    </location>
</feature>
<evidence type="ECO:0000259" key="12">
    <source>
        <dbReference type="Pfam" id="PF00294"/>
    </source>
</evidence>
<dbReference type="InterPro" id="IPR014729">
    <property type="entry name" value="Rossmann-like_a/b/a_fold"/>
</dbReference>
<dbReference type="EC" id="2.7.1.167" evidence="11"/>
<feature type="active site" evidence="11">
    <location>
        <position position="293"/>
    </location>
</feature>
<comment type="similarity">
    <text evidence="11">In the C-terminal section; belongs to the cytidylyltransferase family.</text>
</comment>
<dbReference type="PANTHER" id="PTHR46969">
    <property type="entry name" value="BIFUNCTIONAL PROTEIN HLDE"/>
    <property type="match status" value="1"/>
</dbReference>
<comment type="pathway">
    <text evidence="11">Nucleotide-sugar biosynthesis; ADP-L-glycero-beta-D-manno-heptose biosynthesis; ADP-L-glycero-beta-D-manno-heptose from D-glycero-beta-D-manno-heptose 7-phosphate: step 3/4.</text>
</comment>
<dbReference type="HAMAP" id="MF_01603">
    <property type="entry name" value="HldE"/>
    <property type="match status" value="1"/>
</dbReference>
<dbReference type="Gene3D" id="3.40.50.620">
    <property type="entry name" value="HUPs"/>
    <property type="match status" value="1"/>
</dbReference>
<dbReference type="PANTHER" id="PTHR46969:SF1">
    <property type="entry name" value="BIFUNCTIONAL PROTEIN HLDE"/>
    <property type="match status" value="1"/>
</dbReference>
<dbReference type="EC" id="2.7.7.70" evidence="11"/>
<evidence type="ECO:0000256" key="5">
    <source>
        <dbReference type="ARBA" id="ARBA00022741"/>
    </source>
</evidence>
<sequence length="508" mass="53490">MISKVNNSGVHRSEGRSGIVHLHEIVRLLESGWADKHILVVGDVMLDKYIHGSVDRISPEAPVPIVQATRRSEQPGGAANVAMNVAGLGARATVVGFAGDDEDGSILAAMLKASGVEAHLVTVPGKPTTSKLRILGGSQQMMRLDIETATPRPPEAYTALLEGLISLLPDVDGVILSDYAKGTLTAENCRSIIAAARQAEVPVMVDPKGRDFLRYRGATTISPNLKELALVTGHTVGEVKDVLESGRSLVAELGLEYLTVTLGERGIAILDEEGEFDAPAIARQVFDVSGAGDTVIATMAVATACGVTTEDAARLANVAAGIVVGKLGTVPIARHELVAALTEFSGTETPEKILDLDRLLVRVAEWRASGHTVVFTNGCFDILHVGHIALLEDCRRFGTKVIVGINSDASVSGLKGPSRPIVGERERARILAALAATDAVAIFDAPTPIDLIVALRPDALVKGGDYTEESVVGAHEVKSWGGRVVIVPTVEGFSTTNIVRKLAHSADR</sequence>